<keyword evidence="3" id="KW-1185">Reference proteome</keyword>
<proteinExistence type="predicted"/>
<protein>
    <submittedName>
        <fullName evidence="2">Uncharacterized protein</fullName>
    </submittedName>
</protein>
<feature type="compositionally biased region" description="Low complexity" evidence="1">
    <location>
        <begin position="347"/>
        <end position="429"/>
    </location>
</feature>
<dbReference type="PaxDb" id="44689-DDB0169418"/>
<feature type="compositionally biased region" description="Polar residues" evidence="1">
    <location>
        <begin position="554"/>
        <end position="564"/>
    </location>
</feature>
<accession>Q551V6</accession>
<sequence>MGKSKDPTQGVLSVFDFVQSRKYYGLQIPIPSLIETLASWWTFQRYHTDRYDPNGYIQGRKTGLHLNFIPKYKIQVKRDVDGGTIIQLDYWARIRKTGIVAAFVTYGVTAAVGAGTLSYHVLEAKSFLQAFWQWFDGSYQVVKVEVLLNEERTALQQEDRDGTNNVSKTTTTTNNYYNTYTNGQQQQGYGQQQQQGYPPYNSTTNNTKNTTINNGPPPPRPSQPPPQIKSAGVVYPVSTMSSPATVVYPTPPPVMSPPVGTPPTPSQIPIPPPNTIAGAVYHGRGNVTTTSPSGVVGYQTTITSHTTSSYPVSTLNGLGFGSHTQVGQNSGTGYSFNSQQLEHQQHSGSSPTNNSGGSSRYSSESYSSSSSHPGQYGHSQYGSQSQYGNSQYGSQSQSQSQSQYGSQPGYGSQSQYGSQSGYGSQTGYGNNNFSGVQQQSNSGINGSTNQYGQSSQYGQNGQQQQFVQSLFGSTPVTPSRPAPTPSTASIERSNSFGSGSSNNNSPNGGYNSSLPPYPSTATTVSPTPPPPTSTPQMATTNSNSSTTGSGDSTPYGTHPSNTGNGPYATGSYLGHEQPKKEPTDYASLRHGGLGYGYTYDHLKEELKKKSENLNKTQTNQGHATN</sequence>
<gene>
    <name evidence="2" type="ORF">DDB_G0276285</name>
</gene>
<dbReference type="eggNOG" id="ENOG502RSRB">
    <property type="taxonomic scope" value="Eukaryota"/>
</dbReference>
<name>Q7KWS6_DICDI</name>
<dbReference type="KEGG" id="ddi:DDB_G0276285"/>
<feature type="compositionally biased region" description="Low complexity" evidence="1">
    <location>
        <begin position="539"/>
        <end position="553"/>
    </location>
</feature>
<accession>Q7KWS6</accession>
<dbReference type="InParanoid" id="Q7KWS6"/>
<dbReference type="GlyGen" id="Q7KWS6">
    <property type="glycosylation" value="5 sites"/>
</dbReference>
<feature type="region of interest" description="Disordered" evidence="1">
    <location>
        <begin position="157"/>
        <end position="230"/>
    </location>
</feature>
<feature type="compositionally biased region" description="Polar residues" evidence="1">
    <location>
        <begin position="321"/>
        <end position="342"/>
    </location>
</feature>
<evidence type="ECO:0000256" key="1">
    <source>
        <dbReference type="SAM" id="MobiDB-lite"/>
    </source>
</evidence>
<dbReference type="AlphaFoldDB" id="Q7KWS6"/>
<dbReference type="RefSeq" id="XP_643221.1">
    <property type="nucleotide sequence ID" value="XM_638129.1"/>
</dbReference>
<feature type="compositionally biased region" description="Low complexity" evidence="1">
    <location>
        <begin position="446"/>
        <end position="477"/>
    </location>
</feature>
<dbReference type="HOGENOM" id="CLU_437711_0_0_1"/>
<feature type="region of interest" description="Disordered" evidence="1">
    <location>
        <begin position="321"/>
        <end position="589"/>
    </location>
</feature>
<dbReference type="EMBL" id="AAFI02000014">
    <property type="protein sequence ID" value="EAL69289.1"/>
    <property type="molecule type" value="Genomic_DNA"/>
</dbReference>
<evidence type="ECO:0000313" key="2">
    <source>
        <dbReference type="EMBL" id="EAL69289.1"/>
    </source>
</evidence>
<dbReference type="FunCoup" id="Q7KWS6">
    <property type="interactions" value="744"/>
</dbReference>
<reference evidence="2 3" key="1">
    <citation type="journal article" date="2005" name="Nature">
        <title>The genome of the social amoeba Dictyostelium discoideum.</title>
        <authorList>
            <consortium name="The Dictyostelium discoideum Sequencing Consortium"/>
            <person name="Eichinger L."/>
            <person name="Pachebat J.A."/>
            <person name="Glockner G."/>
            <person name="Rajandream M.A."/>
            <person name="Sucgang R."/>
            <person name="Berriman M."/>
            <person name="Song J."/>
            <person name="Olsen R."/>
            <person name="Szafranski K."/>
            <person name="Xu Q."/>
            <person name="Tunggal B."/>
            <person name="Kummerfeld S."/>
            <person name="Madera M."/>
            <person name="Konfortov B.A."/>
            <person name="Rivero F."/>
            <person name="Bankier A.T."/>
            <person name="Lehmann R."/>
            <person name="Hamlin N."/>
            <person name="Davies R."/>
            <person name="Gaudet P."/>
            <person name="Fey P."/>
            <person name="Pilcher K."/>
            <person name="Chen G."/>
            <person name="Saunders D."/>
            <person name="Sodergren E."/>
            <person name="Davis P."/>
            <person name="Kerhornou A."/>
            <person name="Nie X."/>
            <person name="Hall N."/>
            <person name="Anjard C."/>
            <person name="Hemphill L."/>
            <person name="Bason N."/>
            <person name="Farbrother P."/>
            <person name="Desany B."/>
            <person name="Just E."/>
            <person name="Morio T."/>
            <person name="Rost R."/>
            <person name="Churcher C."/>
            <person name="Cooper J."/>
            <person name="Haydock S."/>
            <person name="van Driessche N."/>
            <person name="Cronin A."/>
            <person name="Goodhead I."/>
            <person name="Muzny D."/>
            <person name="Mourier T."/>
            <person name="Pain A."/>
            <person name="Lu M."/>
            <person name="Harper D."/>
            <person name="Lindsay R."/>
            <person name="Hauser H."/>
            <person name="James K."/>
            <person name="Quiles M."/>
            <person name="Madan Babu M."/>
            <person name="Saito T."/>
            <person name="Buchrieser C."/>
            <person name="Wardroper A."/>
            <person name="Felder M."/>
            <person name="Thangavelu M."/>
            <person name="Johnson D."/>
            <person name="Knights A."/>
            <person name="Loulseged H."/>
            <person name="Mungall K."/>
            <person name="Oliver K."/>
            <person name="Price C."/>
            <person name="Quail M.A."/>
            <person name="Urushihara H."/>
            <person name="Hernandez J."/>
            <person name="Rabbinowitsch E."/>
            <person name="Steffen D."/>
            <person name="Sanders M."/>
            <person name="Ma J."/>
            <person name="Kohara Y."/>
            <person name="Sharp S."/>
            <person name="Simmonds M."/>
            <person name="Spiegler S."/>
            <person name="Tivey A."/>
            <person name="Sugano S."/>
            <person name="White B."/>
            <person name="Walker D."/>
            <person name="Woodward J."/>
            <person name="Winckler T."/>
            <person name="Tanaka Y."/>
            <person name="Shaulsky G."/>
            <person name="Schleicher M."/>
            <person name="Weinstock G."/>
            <person name="Rosenthal A."/>
            <person name="Cox E.C."/>
            <person name="Chisholm R.L."/>
            <person name="Gibbs R."/>
            <person name="Loomis W.F."/>
            <person name="Platzer M."/>
            <person name="Kay R.R."/>
            <person name="Williams J."/>
            <person name="Dear P.H."/>
            <person name="Noegel A.A."/>
            <person name="Barrell B."/>
            <person name="Kuspa A."/>
        </authorList>
    </citation>
    <scope>NUCLEOTIDE SEQUENCE [LARGE SCALE GENOMIC DNA]</scope>
    <source>
        <strain evidence="2 3">AX4</strain>
    </source>
</reference>
<feature type="compositionally biased region" description="Low complexity" evidence="1">
    <location>
        <begin position="485"/>
        <end position="525"/>
    </location>
</feature>
<organism evidence="2 3">
    <name type="scientific">Dictyostelium discoideum</name>
    <name type="common">Social amoeba</name>
    <dbReference type="NCBI Taxonomy" id="44689"/>
    <lineage>
        <taxon>Eukaryota</taxon>
        <taxon>Amoebozoa</taxon>
        <taxon>Evosea</taxon>
        <taxon>Eumycetozoa</taxon>
        <taxon>Dictyostelia</taxon>
        <taxon>Dictyosteliales</taxon>
        <taxon>Dictyosteliaceae</taxon>
        <taxon>Dictyostelium</taxon>
    </lineage>
</organism>
<dbReference type="GeneID" id="8620425"/>
<dbReference type="OMA" id="HTDRYDP"/>
<evidence type="ECO:0000313" key="3">
    <source>
        <dbReference type="Proteomes" id="UP000002195"/>
    </source>
</evidence>
<feature type="compositionally biased region" description="Low complexity" evidence="1">
    <location>
        <begin position="169"/>
        <end position="214"/>
    </location>
</feature>
<dbReference type="Proteomes" id="UP000002195">
    <property type="component" value="Unassembled WGS sequence"/>
</dbReference>
<feature type="compositionally biased region" description="Pro residues" evidence="1">
    <location>
        <begin position="215"/>
        <end position="227"/>
    </location>
</feature>
<comment type="caution">
    <text evidence="2">The sequence shown here is derived from an EMBL/GenBank/DDBJ whole genome shotgun (WGS) entry which is preliminary data.</text>
</comment>
<dbReference type="VEuPathDB" id="AmoebaDB:DDB_G0276285"/>
<feature type="compositionally biased region" description="Polar residues" evidence="1">
    <location>
        <begin position="430"/>
        <end position="445"/>
    </location>
</feature>
<dbReference type="dictyBase" id="DDB_G0276285"/>